<sequence>MSKAGKFSMVSRTIWRSERFRALESHRAQLLFFYYLTCEHQNALGCFRLPDGYAISDLGWTLQEYQVSKAECIGVGLIDCDDETQEILVVKWLENNPPQNQKHLQGLIKANLAIESDDFRNRLADVLCAMAGQVQPSPEPRRPY</sequence>
<gene>
    <name evidence="1" type="ORF">GB928_018635</name>
</gene>
<evidence type="ECO:0000313" key="1">
    <source>
        <dbReference type="EMBL" id="MDO6123209.1"/>
    </source>
</evidence>
<accession>A0ABT8XHK6</accession>
<comment type="caution">
    <text evidence="1">The sequence shown here is derived from an EMBL/GenBank/DDBJ whole genome shotgun (WGS) entry which is preliminary data.</text>
</comment>
<proteinExistence type="predicted"/>
<dbReference type="RefSeq" id="WP_244760831.1">
    <property type="nucleotide sequence ID" value="NZ_JALJCJ010000002.1"/>
</dbReference>
<reference evidence="1" key="1">
    <citation type="submission" date="2022-04" db="EMBL/GenBank/DDBJ databases">
        <title>Shinella lacus sp. nov., a novel member of the genus Shinella from water.</title>
        <authorList>
            <person name="Deng Y."/>
        </authorList>
    </citation>
    <scope>NUCLEOTIDE SEQUENCE</scope>
    <source>
        <strain evidence="1">JCM 31239</strain>
    </source>
</reference>
<dbReference type="EMBL" id="WHSC02000007">
    <property type="protein sequence ID" value="MDO6123209.1"/>
    <property type="molecule type" value="Genomic_DNA"/>
</dbReference>
<organism evidence="1 2">
    <name type="scientific">Shinella curvata</name>
    <dbReference type="NCBI Taxonomy" id="1817964"/>
    <lineage>
        <taxon>Bacteria</taxon>
        <taxon>Pseudomonadati</taxon>
        <taxon>Pseudomonadota</taxon>
        <taxon>Alphaproteobacteria</taxon>
        <taxon>Hyphomicrobiales</taxon>
        <taxon>Rhizobiaceae</taxon>
        <taxon>Shinella</taxon>
    </lineage>
</organism>
<dbReference type="Proteomes" id="UP001177080">
    <property type="component" value="Unassembled WGS sequence"/>
</dbReference>
<evidence type="ECO:0000313" key="2">
    <source>
        <dbReference type="Proteomes" id="UP001177080"/>
    </source>
</evidence>
<keyword evidence="2" id="KW-1185">Reference proteome</keyword>
<protein>
    <submittedName>
        <fullName evidence="1">Uncharacterized protein</fullName>
    </submittedName>
</protein>
<name>A0ABT8XHK6_9HYPH</name>